<dbReference type="AlphaFoldDB" id="A0A182WH36"/>
<accession>A0A182WH36</accession>
<protein>
    <submittedName>
        <fullName evidence="2">Uncharacterized protein</fullName>
    </submittedName>
</protein>
<name>A0A182WH36_9DIPT</name>
<proteinExistence type="predicted"/>
<evidence type="ECO:0000256" key="1">
    <source>
        <dbReference type="SAM" id="MobiDB-lite"/>
    </source>
</evidence>
<feature type="compositionally biased region" description="Basic and acidic residues" evidence="1">
    <location>
        <begin position="81"/>
        <end position="99"/>
    </location>
</feature>
<evidence type="ECO:0000313" key="2">
    <source>
        <dbReference type="EnsemblMetazoa" id="AMIN009688-PA"/>
    </source>
</evidence>
<evidence type="ECO:0000313" key="3">
    <source>
        <dbReference type="Proteomes" id="UP000075920"/>
    </source>
</evidence>
<sequence length="206" mass="23004">MKSHSRARTVKQWKNRLKYRSIEMFQVLTVLVLLAGIVLPGQCQMEEDVEDFTEQLLHPDRDFEHVPAPTSKEIITNHIVPDHRDGEGVTGDSHYKDGEQGSDGTGARYTEIGGDVVLGEKVLRASESPYSMRTDLEVERRARLIIEAGVTIHFAPMVGITVRGSIVAMVSVDQLFTSLFASTLILSFGMFRGWPWTGVGEGFELR</sequence>
<organism evidence="2 3">
    <name type="scientific">Anopheles minimus</name>
    <dbReference type="NCBI Taxonomy" id="112268"/>
    <lineage>
        <taxon>Eukaryota</taxon>
        <taxon>Metazoa</taxon>
        <taxon>Ecdysozoa</taxon>
        <taxon>Arthropoda</taxon>
        <taxon>Hexapoda</taxon>
        <taxon>Insecta</taxon>
        <taxon>Pterygota</taxon>
        <taxon>Neoptera</taxon>
        <taxon>Endopterygota</taxon>
        <taxon>Diptera</taxon>
        <taxon>Nematocera</taxon>
        <taxon>Culicoidea</taxon>
        <taxon>Culicidae</taxon>
        <taxon>Anophelinae</taxon>
        <taxon>Anopheles</taxon>
    </lineage>
</organism>
<dbReference type="STRING" id="112268.A0A182WH36"/>
<dbReference type="Proteomes" id="UP000075920">
    <property type="component" value="Unassembled WGS sequence"/>
</dbReference>
<dbReference type="EnsemblMetazoa" id="AMIN009688-RA">
    <property type="protein sequence ID" value="AMIN009688-PA"/>
    <property type="gene ID" value="AMIN009688"/>
</dbReference>
<keyword evidence="3" id="KW-1185">Reference proteome</keyword>
<reference evidence="3" key="1">
    <citation type="submission" date="2013-03" db="EMBL/GenBank/DDBJ databases">
        <title>The Genome Sequence of Anopheles minimus MINIMUS1.</title>
        <authorList>
            <consortium name="The Broad Institute Genomics Platform"/>
            <person name="Neafsey D.E."/>
            <person name="Walton C."/>
            <person name="Walker B."/>
            <person name="Young S.K."/>
            <person name="Zeng Q."/>
            <person name="Gargeya S."/>
            <person name="Fitzgerald M."/>
            <person name="Haas B."/>
            <person name="Abouelleil A."/>
            <person name="Allen A.W."/>
            <person name="Alvarado L."/>
            <person name="Arachchi H.M."/>
            <person name="Berlin A.M."/>
            <person name="Chapman S.B."/>
            <person name="Gainer-Dewar J."/>
            <person name="Goldberg J."/>
            <person name="Griggs A."/>
            <person name="Gujja S."/>
            <person name="Hansen M."/>
            <person name="Howarth C."/>
            <person name="Imamovic A."/>
            <person name="Ireland A."/>
            <person name="Larimer J."/>
            <person name="McCowan C."/>
            <person name="Murphy C."/>
            <person name="Pearson M."/>
            <person name="Poon T.W."/>
            <person name="Priest M."/>
            <person name="Roberts A."/>
            <person name="Saif S."/>
            <person name="Shea T."/>
            <person name="Sisk P."/>
            <person name="Sykes S."/>
            <person name="Wortman J."/>
            <person name="Nusbaum C."/>
            <person name="Birren B."/>
        </authorList>
    </citation>
    <scope>NUCLEOTIDE SEQUENCE [LARGE SCALE GENOMIC DNA]</scope>
    <source>
        <strain evidence="3">MINIMUS1</strain>
    </source>
</reference>
<feature type="region of interest" description="Disordered" evidence="1">
    <location>
        <begin position="81"/>
        <end position="107"/>
    </location>
</feature>
<reference evidence="2" key="2">
    <citation type="submission" date="2020-05" db="UniProtKB">
        <authorList>
            <consortium name="EnsemblMetazoa"/>
        </authorList>
    </citation>
    <scope>IDENTIFICATION</scope>
    <source>
        <strain evidence="2">MINIMUS1</strain>
    </source>
</reference>
<dbReference type="VEuPathDB" id="VectorBase:AMIN009688"/>